<evidence type="ECO:0000313" key="5">
    <source>
        <dbReference type="Proteomes" id="UP000071392"/>
    </source>
</evidence>
<proteinExistence type="predicted"/>
<dbReference type="STRING" id="1548208.AXK12_02510"/>
<evidence type="ECO:0000313" key="4">
    <source>
        <dbReference type="EMBL" id="KXU36978.1"/>
    </source>
</evidence>
<name>A0A139SR02_9BACT</name>
<feature type="region of interest" description="Disordered" evidence="3">
    <location>
        <begin position="1"/>
        <end position="22"/>
    </location>
</feature>
<protein>
    <recommendedName>
        <fullName evidence="6">Glycosyl transferase family 9</fullName>
    </recommendedName>
</protein>
<dbReference type="PANTHER" id="PTHR30160">
    <property type="entry name" value="TETRAACYLDISACCHARIDE 4'-KINASE-RELATED"/>
    <property type="match status" value="1"/>
</dbReference>
<dbReference type="RefSeq" id="WP_068711086.1">
    <property type="nucleotide sequence ID" value="NZ_LSZP01000017.1"/>
</dbReference>
<keyword evidence="1" id="KW-0328">Glycosyltransferase</keyword>
<dbReference type="Pfam" id="PF01075">
    <property type="entry name" value="Glyco_transf_9"/>
    <property type="match status" value="1"/>
</dbReference>
<reference evidence="4 5" key="1">
    <citation type="submission" date="2016-02" db="EMBL/GenBank/DDBJ databases">
        <authorList>
            <person name="Wen L."/>
            <person name="He K."/>
            <person name="Yang H."/>
        </authorList>
    </citation>
    <scope>NUCLEOTIDE SEQUENCE [LARGE SCALE GENOMIC DNA]</scope>
    <source>
        <strain evidence="4 5">CV41</strain>
    </source>
</reference>
<keyword evidence="2" id="KW-0808">Transferase</keyword>
<organism evidence="4 5">
    <name type="scientific">Cephaloticoccus capnophilus</name>
    <dbReference type="NCBI Taxonomy" id="1548208"/>
    <lineage>
        <taxon>Bacteria</taxon>
        <taxon>Pseudomonadati</taxon>
        <taxon>Verrucomicrobiota</taxon>
        <taxon>Opitutia</taxon>
        <taxon>Opitutales</taxon>
        <taxon>Opitutaceae</taxon>
        <taxon>Cephaloticoccus</taxon>
    </lineage>
</organism>
<dbReference type="GO" id="GO:0008713">
    <property type="term" value="F:ADP-heptose-lipopolysaccharide heptosyltransferase activity"/>
    <property type="evidence" value="ECO:0007669"/>
    <property type="project" value="TreeGrafter"/>
</dbReference>
<sequence>MSSPQKRIRAPTTEHSTNKSSHKSSPRLLVILRRYLGDIALLGSVFKNLRLHWPEAQIALLSERPYAPVGALHPDLDRVRSFPRKLCEWPDFIRELRRTGFTHVLDFDNSGKTALIARLSAAPVRVTYEREGKPLRQAWAYTATVKISAHDYHRQHITETYLALLSEIGVPIRSREIDLKPSLADQARVQKFARPAAPLSPLIGTGLSHAFGHELGGMEPRVPASQSSLRLLVHPGSRSRFRLWPAERFAAVCDQLQDELDARIFLIAGPGERAIAHAIREAARSHLVLIDEVLSISEFAALCQHFDLMLCHDSGPMHIAAGVGTPVVALYGSQNTRTWAPLGKGHRVLQAALPCSCLADTPTPCVKADSYRNYCVRKLSVEEVYDAVIEAARTEYQSLYSD</sequence>
<dbReference type="GO" id="GO:0009244">
    <property type="term" value="P:lipopolysaccharide core region biosynthetic process"/>
    <property type="evidence" value="ECO:0007669"/>
    <property type="project" value="TreeGrafter"/>
</dbReference>
<evidence type="ECO:0008006" key="6">
    <source>
        <dbReference type="Google" id="ProtNLM"/>
    </source>
</evidence>
<dbReference type="InterPro" id="IPR002201">
    <property type="entry name" value="Glyco_trans_9"/>
</dbReference>
<dbReference type="Gene3D" id="3.40.50.2000">
    <property type="entry name" value="Glycogen Phosphorylase B"/>
    <property type="match status" value="2"/>
</dbReference>
<dbReference type="Proteomes" id="UP000071392">
    <property type="component" value="Unassembled WGS sequence"/>
</dbReference>
<comment type="caution">
    <text evidence="4">The sequence shown here is derived from an EMBL/GenBank/DDBJ whole genome shotgun (WGS) entry which is preliminary data.</text>
</comment>
<evidence type="ECO:0000256" key="1">
    <source>
        <dbReference type="ARBA" id="ARBA00022676"/>
    </source>
</evidence>
<keyword evidence="5" id="KW-1185">Reference proteome</keyword>
<dbReference type="GO" id="GO:0005829">
    <property type="term" value="C:cytosol"/>
    <property type="evidence" value="ECO:0007669"/>
    <property type="project" value="TreeGrafter"/>
</dbReference>
<dbReference type="PANTHER" id="PTHR30160:SF1">
    <property type="entry name" value="LIPOPOLYSACCHARIDE 1,2-N-ACETYLGLUCOSAMINETRANSFERASE-RELATED"/>
    <property type="match status" value="1"/>
</dbReference>
<dbReference type="EMBL" id="LSZP01000017">
    <property type="protein sequence ID" value="KXU36978.1"/>
    <property type="molecule type" value="Genomic_DNA"/>
</dbReference>
<gene>
    <name evidence="4" type="ORF">AXK12_02510</name>
</gene>
<evidence type="ECO:0000256" key="3">
    <source>
        <dbReference type="SAM" id="MobiDB-lite"/>
    </source>
</evidence>
<accession>A0A139SR02</accession>
<evidence type="ECO:0000256" key="2">
    <source>
        <dbReference type="ARBA" id="ARBA00022679"/>
    </source>
</evidence>
<dbReference type="CDD" id="cd03789">
    <property type="entry name" value="GT9_LPS_heptosyltransferase"/>
    <property type="match status" value="1"/>
</dbReference>
<dbReference type="InterPro" id="IPR051199">
    <property type="entry name" value="LPS_LOS_Heptosyltrfase"/>
</dbReference>
<dbReference type="SUPFAM" id="SSF53756">
    <property type="entry name" value="UDP-Glycosyltransferase/glycogen phosphorylase"/>
    <property type="match status" value="1"/>
</dbReference>
<dbReference type="AlphaFoldDB" id="A0A139SR02"/>